<dbReference type="Proteomes" id="UP000004221">
    <property type="component" value="Unassembled WGS sequence"/>
</dbReference>
<dbReference type="GO" id="GO:0006780">
    <property type="term" value="P:uroporphyrinogen III biosynthetic process"/>
    <property type="evidence" value="ECO:0007669"/>
    <property type="project" value="InterPro"/>
</dbReference>
<dbReference type="InterPro" id="IPR003754">
    <property type="entry name" value="4pyrrol_synth_uPrphyn_synth"/>
</dbReference>
<dbReference type="PANTHER" id="PTHR40082:SF1">
    <property type="entry name" value="BLR5956 PROTEIN"/>
    <property type="match status" value="1"/>
</dbReference>
<dbReference type="Gene3D" id="3.40.50.10090">
    <property type="match status" value="2"/>
</dbReference>
<evidence type="ECO:0000259" key="1">
    <source>
        <dbReference type="Pfam" id="PF02602"/>
    </source>
</evidence>
<evidence type="ECO:0000313" key="3">
    <source>
        <dbReference type="Proteomes" id="UP000004221"/>
    </source>
</evidence>
<sequence>MGGLSGARVALLEGRMSGELVGLVRRHGGEPYAVPAVREAPLDCSEQVAAVVDRLSGGRVEIVIFSTGSGVTTLFQEVDRLDRLSELLAALQRVTIVCRGPKPAAALRRHGVPVSLIAPEPHTTAELLAVMDGLELTGRDITLVHYGDRNVALAEALRDRGCRLAELSLYEWQLPEDTSPLEDLIRDLIAGRVDAIAFTSQVQARHLFQVAAGLDQVDALVAALNGRTVVAAVGPTCATALQRLRIMPDVVPDHPKMGHLVVALARHLEQEGNGPSSGE</sequence>
<name>I4EKC1_9BACT</name>
<keyword evidence="3" id="KW-1185">Reference proteome</keyword>
<dbReference type="RefSeq" id="WP_008479814.1">
    <property type="nucleotide sequence ID" value="NZ_CAGS01000392.1"/>
</dbReference>
<evidence type="ECO:0000313" key="2">
    <source>
        <dbReference type="EMBL" id="CCF85133.1"/>
    </source>
</evidence>
<gene>
    <name evidence="2" type="ORF">NITHO_4510010</name>
</gene>
<dbReference type="GO" id="GO:0004852">
    <property type="term" value="F:uroporphyrinogen-III synthase activity"/>
    <property type="evidence" value="ECO:0007669"/>
    <property type="project" value="InterPro"/>
</dbReference>
<dbReference type="CDD" id="cd06578">
    <property type="entry name" value="HemD"/>
    <property type="match status" value="1"/>
</dbReference>
<dbReference type="SUPFAM" id="SSF69618">
    <property type="entry name" value="HemD-like"/>
    <property type="match status" value="1"/>
</dbReference>
<dbReference type="Pfam" id="PF02602">
    <property type="entry name" value="HEM4"/>
    <property type="match status" value="1"/>
</dbReference>
<reference evidence="2 3" key="1">
    <citation type="journal article" date="2012" name="ISME J.">
        <title>Nitrification expanded: discovery, physiology and genomics of a nitrite-oxidizing bacterium from the phylum Chloroflexi.</title>
        <authorList>
            <person name="Sorokin D.Y."/>
            <person name="Lucker S."/>
            <person name="Vejmelkova D."/>
            <person name="Kostrikina N.A."/>
            <person name="Kleerebezem R."/>
            <person name="Rijpstra W.I."/>
            <person name="Damste J.S."/>
            <person name="Le Paslier D."/>
            <person name="Muyzer G."/>
            <person name="Wagner M."/>
            <person name="van Loosdrecht M.C."/>
            <person name="Daims H."/>
        </authorList>
    </citation>
    <scope>NUCLEOTIDE SEQUENCE [LARGE SCALE GENOMIC DNA]</scope>
    <source>
        <strain evidence="3">none</strain>
    </source>
</reference>
<organism evidence="2 3">
    <name type="scientific">Nitrolancea hollandica Lb</name>
    <dbReference type="NCBI Taxonomy" id="1129897"/>
    <lineage>
        <taxon>Bacteria</taxon>
        <taxon>Pseudomonadati</taxon>
        <taxon>Thermomicrobiota</taxon>
        <taxon>Thermomicrobia</taxon>
        <taxon>Sphaerobacterales</taxon>
        <taxon>Sphaerobacterineae</taxon>
        <taxon>Sphaerobacteraceae</taxon>
        <taxon>Nitrolancea</taxon>
    </lineage>
</organism>
<feature type="domain" description="Tetrapyrrole biosynthesis uroporphyrinogen III synthase" evidence="1">
    <location>
        <begin position="19"/>
        <end position="261"/>
    </location>
</feature>
<proteinExistence type="predicted"/>
<dbReference type="InterPro" id="IPR039793">
    <property type="entry name" value="UROS/Hem4"/>
</dbReference>
<dbReference type="EMBL" id="CAGS01000392">
    <property type="protein sequence ID" value="CCF85133.1"/>
    <property type="molecule type" value="Genomic_DNA"/>
</dbReference>
<dbReference type="OrthoDB" id="9775656at2"/>
<accession>I4EKC1</accession>
<dbReference type="InterPro" id="IPR036108">
    <property type="entry name" value="4pyrrol_syn_uPrphyn_synt_sf"/>
</dbReference>
<dbReference type="AlphaFoldDB" id="I4EKC1"/>
<dbReference type="PANTHER" id="PTHR40082">
    <property type="entry name" value="BLR5956 PROTEIN"/>
    <property type="match status" value="1"/>
</dbReference>
<comment type="caution">
    <text evidence="2">The sequence shown here is derived from an EMBL/GenBank/DDBJ whole genome shotgun (WGS) entry which is preliminary data.</text>
</comment>
<protein>
    <submittedName>
        <fullName evidence="2">Uroporphyrinogen III synthase HEM4</fullName>
    </submittedName>
</protein>